<feature type="transmembrane region" description="Helical" evidence="7">
    <location>
        <begin position="157"/>
        <end position="178"/>
    </location>
</feature>
<keyword evidence="5 7" id="KW-1133">Transmembrane helix</keyword>
<dbReference type="Pfam" id="PF16166">
    <property type="entry name" value="TIC20"/>
    <property type="match status" value="1"/>
</dbReference>
<protein>
    <recommendedName>
        <fullName evidence="7">Protein TIC 20</fullName>
    </recommendedName>
</protein>
<evidence type="ECO:0000313" key="8">
    <source>
        <dbReference type="EMBL" id="AFK44630.1"/>
    </source>
</evidence>
<comment type="subcellular location">
    <subcellularLocation>
        <location evidence="1">Plastid</location>
        <location evidence="1">Chloroplast inner membrane</location>
        <topology evidence="1">Multi-pass membrane protein</topology>
    </subcellularLocation>
    <subcellularLocation>
        <location evidence="7">Plastid</location>
        <location evidence="7">Chloroplast membrane</location>
        <topology evidence="7">Multi-pass membrane protein</topology>
    </subcellularLocation>
</comment>
<dbReference type="EMBL" id="BT144836">
    <property type="protein sequence ID" value="AFK44630.1"/>
    <property type="molecule type" value="mRNA"/>
</dbReference>
<keyword evidence="7" id="KW-0150">Chloroplast</keyword>
<reference evidence="8" key="1">
    <citation type="submission" date="2012-05" db="EMBL/GenBank/DDBJ databases">
        <authorList>
            <person name="Krishnakumar V."/>
            <person name="Cheung F."/>
            <person name="Xiao Y."/>
            <person name="Chan A."/>
            <person name="Moskal W.A."/>
            <person name="Town C.D."/>
        </authorList>
    </citation>
    <scope>NUCLEOTIDE SEQUENCE</scope>
</reference>
<sequence length="273" mass="31267">MAAQLSAAATSARSSFLGFPSSPPSLRNKDLIPLRRFTTFQGKNPAIVACASNSPRRSATRLASVSSPLLTDNQAHLSLRVLMSRRRNSDIRGQAYIYHWSGFRIPANSEKPEWWWRTLSCIPYLIALQMSATGFYLEPLLDKSRIFRSLLFYIPGVYNRLPQWFPMLYCYLAIVIVVKNEDFPILFRFHVMMGMLLEIAMQIVWVTSNFMPLIHFKGTLGMYYWAGVAVAYIVMMMHCIRCAFLGTFVKIPLFSESAFLHFLFSLGGFQRPF</sequence>
<keyword evidence="3 7" id="KW-0812">Transmembrane</keyword>
<evidence type="ECO:0000256" key="5">
    <source>
        <dbReference type="ARBA" id="ARBA00022989"/>
    </source>
</evidence>
<accession>I3SWI8</accession>
<organism evidence="8">
    <name type="scientific">Lotus japonicus</name>
    <name type="common">Lotus corniculatus var. japonicus</name>
    <dbReference type="NCBI Taxonomy" id="34305"/>
    <lineage>
        <taxon>Eukaryota</taxon>
        <taxon>Viridiplantae</taxon>
        <taxon>Streptophyta</taxon>
        <taxon>Embryophyta</taxon>
        <taxon>Tracheophyta</taxon>
        <taxon>Spermatophyta</taxon>
        <taxon>Magnoliopsida</taxon>
        <taxon>eudicotyledons</taxon>
        <taxon>Gunneridae</taxon>
        <taxon>Pentapetalae</taxon>
        <taxon>rosids</taxon>
        <taxon>fabids</taxon>
        <taxon>Fabales</taxon>
        <taxon>Fabaceae</taxon>
        <taxon>Papilionoideae</taxon>
        <taxon>50 kb inversion clade</taxon>
        <taxon>NPAAA clade</taxon>
        <taxon>Hologalegina</taxon>
        <taxon>robinioid clade</taxon>
        <taxon>Loteae</taxon>
        <taxon>Lotus</taxon>
    </lineage>
</organism>
<evidence type="ECO:0000256" key="2">
    <source>
        <dbReference type="ARBA" id="ARBA00009596"/>
    </source>
</evidence>
<feature type="transmembrane region" description="Helical" evidence="7">
    <location>
        <begin position="114"/>
        <end position="137"/>
    </location>
</feature>
<evidence type="ECO:0000256" key="1">
    <source>
        <dbReference type="ARBA" id="ARBA00004478"/>
    </source>
</evidence>
<dbReference type="PANTHER" id="PTHR33510:SF12">
    <property type="entry name" value="PROTEIN TIC 20-IV, CHLOROPLASTIC"/>
    <property type="match status" value="1"/>
</dbReference>
<evidence type="ECO:0000256" key="3">
    <source>
        <dbReference type="ARBA" id="ARBA00022692"/>
    </source>
</evidence>
<comment type="function">
    <text evidence="7">Involved in protein precursor import into chloroplasts.</text>
</comment>
<dbReference type="PANTHER" id="PTHR33510">
    <property type="entry name" value="PROTEIN TIC 20-II, CHLOROPLASTIC"/>
    <property type="match status" value="1"/>
</dbReference>
<name>I3SWI8_LOTJA</name>
<feature type="transmembrane region" description="Helical" evidence="7">
    <location>
        <begin position="185"/>
        <end position="207"/>
    </location>
</feature>
<dbReference type="InterPro" id="IPR005691">
    <property type="entry name" value="Tic20"/>
</dbReference>
<dbReference type="AlphaFoldDB" id="I3SWI8"/>
<comment type="similarity">
    <text evidence="2 7">Belongs to the Tic20 family.</text>
</comment>
<feature type="transmembrane region" description="Helical" evidence="7">
    <location>
        <begin position="222"/>
        <end position="244"/>
    </location>
</feature>
<proteinExistence type="evidence at transcript level"/>
<dbReference type="GO" id="GO:0009706">
    <property type="term" value="C:chloroplast inner membrane"/>
    <property type="evidence" value="ECO:0007669"/>
    <property type="project" value="UniProtKB-SubCell"/>
</dbReference>
<keyword evidence="6 7" id="KW-0472">Membrane</keyword>
<keyword evidence="7" id="KW-0934">Plastid</keyword>
<evidence type="ECO:0000256" key="6">
    <source>
        <dbReference type="ARBA" id="ARBA00023136"/>
    </source>
</evidence>
<evidence type="ECO:0000256" key="4">
    <source>
        <dbReference type="ARBA" id="ARBA00022780"/>
    </source>
</evidence>
<evidence type="ECO:0000256" key="7">
    <source>
        <dbReference type="RuleBase" id="RU367003"/>
    </source>
</evidence>
<keyword evidence="4" id="KW-1001">Plastid inner membrane</keyword>